<dbReference type="Proteomes" id="UP000094526">
    <property type="component" value="Unassembled WGS sequence"/>
</dbReference>
<dbReference type="VEuPathDB" id="FungiDB:G647_06538"/>
<proteinExistence type="predicted"/>
<dbReference type="Pfam" id="PF11951">
    <property type="entry name" value="Fungal_trans_2"/>
    <property type="match status" value="1"/>
</dbReference>
<dbReference type="PANTHER" id="PTHR37540:SF5">
    <property type="entry name" value="TRANSCRIPTION FACTOR DOMAIN-CONTAINING PROTEIN"/>
    <property type="match status" value="1"/>
</dbReference>
<organism evidence="2 3">
    <name type="scientific">Cladophialophora carrionii</name>
    <dbReference type="NCBI Taxonomy" id="86049"/>
    <lineage>
        <taxon>Eukaryota</taxon>
        <taxon>Fungi</taxon>
        <taxon>Dikarya</taxon>
        <taxon>Ascomycota</taxon>
        <taxon>Pezizomycotina</taxon>
        <taxon>Eurotiomycetes</taxon>
        <taxon>Chaetothyriomycetidae</taxon>
        <taxon>Chaetothyriales</taxon>
        <taxon>Herpotrichiellaceae</taxon>
        <taxon>Cladophialophora</taxon>
    </lineage>
</organism>
<evidence type="ECO:0000256" key="1">
    <source>
        <dbReference type="SAM" id="MobiDB-lite"/>
    </source>
</evidence>
<dbReference type="InterPro" id="IPR021858">
    <property type="entry name" value="Fun_TF"/>
</dbReference>
<dbReference type="OrthoDB" id="5376287at2759"/>
<sequence>MATTRFITYHDLDDLRDTRKRAQINAYINSTRKEHRIRTSKRTSKPRLEWQHQPPNPALVKVEPGLAEDSVIERPSSESAEDVDDAPSLTVWTPKAEALATPQTLLDGYRRDPFASFPVTQSGQVLWAADYSHPITRSSGAPDLRAITVTRVYARDNASLYSDDKGNWLLNRLFSLALQSDMLFEAIILSMSRLHPAGQSAIVPGGVRFSYYRTSVISKLHRRLAIKEEATDDITIHTIIALISADFFAGHDENAATHLKGLQAIVASRGGLEHGDFDRFTIYNLTGCHALCQFASERYRQCSAATVKPQIELIYPEHPYSPSLCALIASLPVGFGDIAIDGRLSVQIIKRLARLARAAQDSPLRKNVSVTEVNKIGIDLLSFMSQRSVTPLERSICVLCFMFNIREGLQATRNKGQQIFGEFLGNLKNVLKTTSETFMSLEGCTADLAIWGVAILTTVSTAEGLALSEEARSETLARLVRRHPRTARYWNEIELRVKRFFFPDAWIEEFHIWWKKEMAEHAL</sequence>
<dbReference type="PANTHER" id="PTHR37540">
    <property type="entry name" value="TRANSCRIPTION FACTOR (ACR-2), PUTATIVE-RELATED-RELATED"/>
    <property type="match status" value="1"/>
</dbReference>
<gene>
    <name evidence="2" type="ORF">CLCR_08336</name>
</gene>
<protein>
    <recommendedName>
        <fullName evidence="4">Tachykinin family protein</fullName>
    </recommendedName>
</protein>
<comment type="caution">
    <text evidence="2">The sequence shown here is derived from an EMBL/GenBank/DDBJ whole genome shotgun (WGS) entry which is preliminary data.</text>
</comment>
<dbReference type="VEuPathDB" id="FungiDB:CLCR_08336"/>
<accession>A0A1C1CSU9</accession>
<evidence type="ECO:0000313" key="3">
    <source>
        <dbReference type="Proteomes" id="UP000094526"/>
    </source>
</evidence>
<dbReference type="STRING" id="86049.A0A1C1CSU9"/>
<feature type="compositionally biased region" description="Basic residues" evidence="1">
    <location>
        <begin position="33"/>
        <end position="45"/>
    </location>
</feature>
<reference evidence="3" key="1">
    <citation type="submission" date="2015-07" db="EMBL/GenBank/DDBJ databases">
        <authorList>
            <person name="Teixeira M.M."/>
            <person name="Souza R.C."/>
            <person name="Almeida L.G."/>
            <person name="Vicente V.A."/>
            <person name="de Hoog S."/>
            <person name="Bocca A.L."/>
            <person name="de Almeida S.R."/>
            <person name="Vasconcelos A.T."/>
            <person name="Felipe M.S."/>
        </authorList>
    </citation>
    <scope>NUCLEOTIDE SEQUENCE [LARGE SCALE GENOMIC DNA]</scope>
    <source>
        <strain evidence="3">KSF</strain>
    </source>
</reference>
<keyword evidence="3" id="KW-1185">Reference proteome</keyword>
<dbReference type="EMBL" id="LGRB01000009">
    <property type="protein sequence ID" value="OCT51555.1"/>
    <property type="molecule type" value="Genomic_DNA"/>
</dbReference>
<dbReference type="AlphaFoldDB" id="A0A1C1CSU9"/>
<name>A0A1C1CSU9_9EURO</name>
<feature type="region of interest" description="Disordered" evidence="1">
    <location>
        <begin position="32"/>
        <end position="60"/>
    </location>
</feature>
<evidence type="ECO:0000313" key="2">
    <source>
        <dbReference type="EMBL" id="OCT51555.1"/>
    </source>
</evidence>
<evidence type="ECO:0008006" key="4">
    <source>
        <dbReference type="Google" id="ProtNLM"/>
    </source>
</evidence>